<keyword evidence="2 4" id="KW-0560">Oxidoreductase</keyword>
<dbReference type="Gene3D" id="3.40.50.1970">
    <property type="match status" value="1"/>
</dbReference>
<name>A0ABW3VGV8_9PSEU</name>
<dbReference type="SUPFAM" id="SSF56796">
    <property type="entry name" value="Dehydroquinate synthase-like"/>
    <property type="match status" value="1"/>
</dbReference>
<evidence type="ECO:0000259" key="3">
    <source>
        <dbReference type="Pfam" id="PF00465"/>
    </source>
</evidence>
<gene>
    <name evidence="4" type="ORF">ACFQ34_13915</name>
</gene>
<evidence type="ECO:0000256" key="2">
    <source>
        <dbReference type="ARBA" id="ARBA00023002"/>
    </source>
</evidence>
<evidence type="ECO:0000256" key="1">
    <source>
        <dbReference type="ARBA" id="ARBA00007358"/>
    </source>
</evidence>
<dbReference type="Proteomes" id="UP001597182">
    <property type="component" value="Unassembled WGS sequence"/>
</dbReference>
<dbReference type="PANTHER" id="PTHR11496:SF102">
    <property type="entry name" value="ALCOHOL DEHYDROGENASE 4"/>
    <property type="match status" value="1"/>
</dbReference>
<feature type="domain" description="Alcohol dehydrogenase iron-type/glycerol dehydrogenase GldA" evidence="3">
    <location>
        <begin position="16"/>
        <end position="154"/>
    </location>
</feature>
<comment type="caution">
    <text evidence="4">The sequence shown here is derived from an EMBL/GenBank/DDBJ whole genome shotgun (WGS) entry which is preliminary data.</text>
</comment>
<sequence>MPGDDDRCRTAPLLASGPGSLGQLPDLVDRLGVRTSLLVVGPGMAPVAERVRRLLGRRCVGTFSDALAHVPTREANLVVASAQEVHADSVVGIGGGSAAGYAKIVALALRLPRIAVPATLSGAELTSRYLVTTAAGKEGGSSPTAAPRAVVRDPDLLAGVPARVLASSGMSAVGACVEVLAGPSRAGRAEAAAGLRLLWKTLPRLVRDPAELDLRVGAQEGAALAGRALEAAGPGPAQLVAEDLGAAHRLDHGALMACLVPHRGAEADLAGLPGAAALHDFAEALGLPVDLGALCPTVDADALVDRLARRPDLAGQADPESMLMLLKEALR</sequence>
<evidence type="ECO:0000313" key="5">
    <source>
        <dbReference type="Proteomes" id="UP001597182"/>
    </source>
</evidence>
<accession>A0ABW3VGV8</accession>
<reference evidence="5" key="1">
    <citation type="journal article" date="2019" name="Int. J. Syst. Evol. Microbiol.">
        <title>The Global Catalogue of Microorganisms (GCM) 10K type strain sequencing project: providing services to taxonomists for standard genome sequencing and annotation.</title>
        <authorList>
            <consortium name="The Broad Institute Genomics Platform"/>
            <consortium name="The Broad Institute Genome Sequencing Center for Infectious Disease"/>
            <person name="Wu L."/>
            <person name="Ma J."/>
        </authorList>
    </citation>
    <scope>NUCLEOTIDE SEQUENCE [LARGE SCALE GENOMIC DNA]</scope>
    <source>
        <strain evidence="5">CCUG 49018</strain>
    </source>
</reference>
<dbReference type="RefSeq" id="WP_346092075.1">
    <property type="nucleotide sequence ID" value="NZ_BAABKS010000051.1"/>
</dbReference>
<keyword evidence="5" id="KW-1185">Reference proteome</keyword>
<dbReference type="Pfam" id="PF00465">
    <property type="entry name" value="Fe-ADH"/>
    <property type="match status" value="1"/>
</dbReference>
<dbReference type="Gene3D" id="1.20.1090.10">
    <property type="entry name" value="Dehydroquinate synthase-like - alpha domain"/>
    <property type="match status" value="1"/>
</dbReference>
<dbReference type="InterPro" id="IPR001670">
    <property type="entry name" value="ADH_Fe/GldA"/>
</dbReference>
<dbReference type="GO" id="GO:0004022">
    <property type="term" value="F:alcohol dehydrogenase (NAD+) activity"/>
    <property type="evidence" value="ECO:0007669"/>
    <property type="project" value="UniProtKB-EC"/>
</dbReference>
<dbReference type="EMBL" id="JBHTMB010000127">
    <property type="protein sequence ID" value="MFD1234382.1"/>
    <property type="molecule type" value="Genomic_DNA"/>
</dbReference>
<dbReference type="PANTHER" id="PTHR11496">
    <property type="entry name" value="ALCOHOL DEHYDROGENASE"/>
    <property type="match status" value="1"/>
</dbReference>
<protein>
    <submittedName>
        <fullName evidence="4">Iron-containing alcohol dehydrogenase</fullName>
        <ecNumber evidence="4">1.1.1.1</ecNumber>
    </submittedName>
</protein>
<dbReference type="InterPro" id="IPR039697">
    <property type="entry name" value="Alcohol_dehydrogenase_Fe"/>
</dbReference>
<evidence type="ECO:0000313" key="4">
    <source>
        <dbReference type="EMBL" id="MFD1234382.1"/>
    </source>
</evidence>
<comment type="similarity">
    <text evidence="1">Belongs to the iron-containing alcohol dehydrogenase family.</text>
</comment>
<dbReference type="EC" id="1.1.1.1" evidence="4"/>
<proteinExistence type="inferred from homology"/>
<organism evidence="4 5">
    <name type="scientific">Pseudonocardia benzenivorans</name>
    <dbReference type="NCBI Taxonomy" id="228005"/>
    <lineage>
        <taxon>Bacteria</taxon>
        <taxon>Bacillati</taxon>
        <taxon>Actinomycetota</taxon>
        <taxon>Actinomycetes</taxon>
        <taxon>Pseudonocardiales</taxon>
        <taxon>Pseudonocardiaceae</taxon>
        <taxon>Pseudonocardia</taxon>
    </lineage>
</organism>